<reference evidence="1 2" key="1">
    <citation type="submission" date="2020-08" db="EMBL/GenBank/DDBJ databases">
        <authorList>
            <person name="Liu C."/>
            <person name="Sun Q."/>
        </authorList>
    </citation>
    <scope>NUCLEOTIDE SEQUENCE [LARGE SCALE GENOMIC DNA]</scope>
    <source>
        <strain evidence="1 2">NSJ-61</strain>
    </source>
</reference>
<keyword evidence="2" id="KW-1185">Reference proteome</keyword>
<organism evidence="1 2">
    <name type="scientific">[Eubacterium] hominis</name>
    <dbReference type="NCBI Taxonomy" id="2764325"/>
    <lineage>
        <taxon>Bacteria</taxon>
        <taxon>Bacillati</taxon>
        <taxon>Bacillota</taxon>
        <taxon>Erysipelotrichia</taxon>
        <taxon>Erysipelotrichales</taxon>
        <taxon>Erysipelotrichaceae</taxon>
        <taxon>Amedibacillus</taxon>
    </lineage>
</organism>
<dbReference type="EMBL" id="CP060636">
    <property type="protein sequence ID" value="QNM11049.1"/>
    <property type="molecule type" value="Genomic_DNA"/>
</dbReference>
<evidence type="ECO:0000313" key="2">
    <source>
        <dbReference type="Proteomes" id="UP000515856"/>
    </source>
</evidence>
<dbReference type="KEGG" id="ehn:H9Q80_12305"/>
<sequence>MGLLNMLKGKERKETLEDLYNQILENNSSKFSTLLFNLYEDEDCYTVEAVFDDDAFIIGREKPYFIANNDINYTIILESFKTRLEKFYLENHNKLNNLKEISYGFVDGDLYYIKKHKKKRNDIKVTMEELEALNDQKLLAWITVYTDGEKRKENGINSFSRELTTEERNEYIKFLYENFKIKDK</sequence>
<name>A0A7G9GJR7_9FIRM</name>
<evidence type="ECO:0000313" key="1">
    <source>
        <dbReference type="EMBL" id="QNM11049.1"/>
    </source>
</evidence>
<proteinExistence type="predicted"/>
<protein>
    <submittedName>
        <fullName evidence="1">Uncharacterized protein</fullName>
    </submittedName>
</protein>
<dbReference type="Proteomes" id="UP000515856">
    <property type="component" value="Chromosome"/>
</dbReference>
<gene>
    <name evidence="1" type="ORF">H9Q80_12305</name>
</gene>
<dbReference type="RefSeq" id="WP_117453857.1">
    <property type="nucleotide sequence ID" value="NZ_CP060636.1"/>
</dbReference>
<dbReference type="AlphaFoldDB" id="A0A7G9GJR7"/>
<accession>A0A7G9GJR7</accession>